<organism evidence="2 3">
    <name type="scientific">Cronartium quercuum f. sp. fusiforme G11</name>
    <dbReference type="NCBI Taxonomy" id="708437"/>
    <lineage>
        <taxon>Eukaryota</taxon>
        <taxon>Fungi</taxon>
        <taxon>Dikarya</taxon>
        <taxon>Basidiomycota</taxon>
        <taxon>Pucciniomycotina</taxon>
        <taxon>Pucciniomycetes</taxon>
        <taxon>Pucciniales</taxon>
        <taxon>Coleosporiaceae</taxon>
        <taxon>Cronartium</taxon>
    </lineage>
</organism>
<keyword evidence="3" id="KW-1185">Reference proteome</keyword>
<reference evidence="2" key="1">
    <citation type="submission" date="2013-11" db="EMBL/GenBank/DDBJ databases">
        <title>Genome sequence of the fusiform rust pathogen reveals effectors for host alternation and coevolution with pine.</title>
        <authorList>
            <consortium name="DOE Joint Genome Institute"/>
            <person name="Smith K."/>
            <person name="Pendleton A."/>
            <person name="Kubisiak T."/>
            <person name="Anderson C."/>
            <person name="Salamov A."/>
            <person name="Aerts A."/>
            <person name="Riley R."/>
            <person name="Clum A."/>
            <person name="Lindquist E."/>
            <person name="Ence D."/>
            <person name="Campbell M."/>
            <person name="Kronenberg Z."/>
            <person name="Feau N."/>
            <person name="Dhillon B."/>
            <person name="Hamelin R."/>
            <person name="Burleigh J."/>
            <person name="Smith J."/>
            <person name="Yandell M."/>
            <person name="Nelson C."/>
            <person name="Grigoriev I."/>
            <person name="Davis J."/>
        </authorList>
    </citation>
    <scope>NUCLEOTIDE SEQUENCE</scope>
    <source>
        <strain evidence="2">G11</strain>
    </source>
</reference>
<dbReference type="Proteomes" id="UP000886653">
    <property type="component" value="Unassembled WGS sequence"/>
</dbReference>
<feature type="compositionally biased region" description="Low complexity" evidence="1">
    <location>
        <begin position="1"/>
        <end position="27"/>
    </location>
</feature>
<feature type="compositionally biased region" description="Polar residues" evidence="1">
    <location>
        <begin position="138"/>
        <end position="157"/>
    </location>
</feature>
<evidence type="ECO:0000256" key="1">
    <source>
        <dbReference type="SAM" id="MobiDB-lite"/>
    </source>
</evidence>
<gene>
    <name evidence="2" type="ORF">CROQUDRAFT_696093</name>
</gene>
<dbReference type="EMBL" id="MU167242">
    <property type="protein sequence ID" value="KAG0147935.1"/>
    <property type="molecule type" value="Genomic_DNA"/>
</dbReference>
<sequence length="166" mass="17041">MDFNSGNNENLSGNNENLSGNNENLSGRNDRSTRQYVENSGLGDNSCAGQQRVGLDDSLGTRTGGVGGAMESLTGTKGQAYEHSRGHSNVGDGGVLGDGGGTRLHGAHGSQNTTGKPTMGDKVKGTFEELKGKVTKNPEVQLQGQARKQGELSSGQNLSGGTGVGY</sequence>
<proteinExistence type="predicted"/>
<accession>A0A9P6NQY9</accession>
<evidence type="ECO:0000313" key="3">
    <source>
        <dbReference type="Proteomes" id="UP000886653"/>
    </source>
</evidence>
<feature type="region of interest" description="Disordered" evidence="1">
    <location>
        <begin position="131"/>
        <end position="166"/>
    </location>
</feature>
<evidence type="ECO:0000313" key="2">
    <source>
        <dbReference type="EMBL" id="KAG0147935.1"/>
    </source>
</evidence>
<dbReference type="AlphaFoldDB" id="A0A9P6NQY9"/>
<dbReference type="OrthoDB" id="2501672at2759"/>
<feature type="region of interest" description="Disordered" evidence="1">
    <location>
        <begin position="1"/>
        <end position="99"/>
    </location>
</feature>
<protein>
    <submittedName>
        <fullName evidence="2">Uncharacterized protein</fullName>
    </submittedName>
</protein>
<comment type="caution">
    <text evidence="2">The sequence shown here is derived from an EMBL/GenBank/DDBJ whole genome shotgun (WGS) entry which is preliminary data.</text>
</comment>
<name>A0A9P6NQY9_9BASI</name>